<reference evidence="2" key="1">
    <citation type="submission" date="2022-11" db="UniProtKB">
        <authorList>
            <consortium name="WormBaseParasite"/>
        </authorList>
    </citation>
    <scope>IDENTIFICATION</scope>
</reference>
<evidence type="ECO:0000313" key="2">
    <source>
        <dbReference type="WBParaSite" id="Gr19_v10_g12918.t1"/>
    </source>
</evidence>
<sequence length="126" mass="13547">MCHSHFENPEYGMTQKHAERNPISGTSYILYALSLPAYRSANLRPPAHNFIPRKAITPTSRGRRGGGGCAAVAAAAAAAAVPPFARPNRISAAQTFPFIPSSPSRTNSFLHNVRGTAQRHSHPPMC</sequence>
<organism evidence="1 2">
    <name type="scientific">Globodera rostochiensis</name>
    <name type="common">Golden nematode worm</name>
    <name type="synonym">Heterodera rostochiensis</name>
    <dbReference type="NCBI Taxonomy" id="31243"/>
    <lineage>
        <taxon>Eukaryota</taxon>
        <taxon>Metazoa</taxon>
        <taxon>Ecdysozoa</taxon>
        <taxon>Nematoda</taxon>
        <taxon>Chromadorea</taxon>
        <taxon>Rhabditida</taxon>
        <taxon>Tylenchina</taxon>
        <taxon>Tylenchomorpha</taxon>
        <taxon>Tylenchoidea</taxon>
        <taxon>Heteroderidae</taxon>
        <taxon>Heteroderinae</taxon>
        <taxon>Globodera</taxon>
    </lineage>
</organism>
<keyword evidence="1" id="KW-1185">Reference proteome</keyword>
<dbReference type="AlphaFoldDB" id="A0A914GZY7"/>
<accession>A0A914GZY7</accession>
<protein>
    <submittedName>
        <fullName evidence="2">Uncharacterized protein</fullName>
    </submittedName>
</protein>
<proteinExistence type="predicted"/>
<name>A0A914GZY7_GLORO</name>
<dbReference type="WBParaSite" id="Gr19_v10_g12918.t1">
    <property type="protein sequence ID" value="Gr19_v10_g12918.t1"/>
    <property type="gene ID" value="Gr19_v10_g12918"/>
</dbReference>
<dbReference type="Proteomes" id="UP000887572">
    <property type="component" value="Unplaced"/>
</dbReference>
<evidence type="ECO:0000313" key="1">
    <source>
        <dbReference type="Proteomes" id="UP000887572"/>
    </source>
</evidence>